<sequence length="111" mass="12094">FAPIGGNGWVLLGETGKYVSVSSKRFLSVEFTSSGIAATLAGAAGEEVFITALRPHNNSNDDNNNKNNNNKLPSQSRVAEWTVLVQRIVFSDAERQGPANTTSHYQRIKMQ</sequence>
<evidence type="ECO:0000256" key="1">
    <source>
        <dbReference type="SAM" id="MobiDB-lite"/>
    </source>
</evidence>
<evidence type="ECO:0000313" key="3">
    <source>
        <dbReference type="Proteomes" id="UP000626109"/>
    </source>
</evidence>
<dbReference type="EMBL" id="CAJNNW010017952">
    <property type="protein sequence ID" value="CAE8662047.1"/>
    <property type="molecule type" value="Genomic_DNA"/>
</dbReference>
<accession>A0A813J0P9</accession>
<dbReference type="Proteomes" id="UP000626109">
    <property type="component" value="Unassembled WGS sequence"/>
</dbReference>
<comment type="caution">
    <text evidence="2">The sequence shown here is derived from an EMBL/GenBank/DDBJ whole genome shotgun (WGS) entry which is preliminary data.</text>
</comment>
<gene>
    <name evidence="2" type="ORF">PGLA2088_LOCUS14701</name>
</gene>
<dbReference type="AlphaFoldDB" id="A0A813J0P9"/>
<feature type="compositionally biased region" description="Low complexity" evidence="1">
    <location>
        <begin position="57"/>
        <end position="71"/>
    </location>
</feature>
<evidence type="ECO:0000313" key="2">
    <source>
        <dbReference type="EMBL" id="CAE8662047.1"/>
    </source>
</evidence>
<feature type="non-terminal residue" evidence="2">
    <location>
        <position position="111"/>
    </location>
</feature>
<organism evidence="2 3">
    <name type="scientific">Polarella glacialis</name>
    <name type="common">Dinoflagellate</name>
    <dbReference type="NCBI Taxonomy" id="89957"/>
    <lineage>
        <taxon>Eukaryota</taxon>
        <taxon>Sar</taxon>
        <taxon>Alveolata</taxon>
        <taxon>Dinophyceae</taxon>
        <taxon>Suessiales</taxon>
        <taxon>Suessiaceae</taxon>
        <taxon>Polarella</taxon>
    </lineage>
</organism>
<protein>
    <submittedName>
        <fullName evidence="2">Uncharacterized protein</fullName>
    </submittedName>
</protein>
<proteinExistence type="predicted"/>
<feature type="region of interest" description="Disordered" evidence="1">
    <location>
        <begin position="54"/>
        <end position="75"/>
    </location>
</feature>
<reference evidence="2" key="1">
    <citation type="submission" date="2021-02" db="EMBL/GenBank/DDBJ databases">
        <authorList>
            <person name="Dougan E. K."/>
            <person name="Rhodes N."/>
            <person name="Thang M."/>
            <person name="Chan C."/>
        </authorList>
    </citation>
    <scope>NUCLEOTIDE SEQUENCE</scope>
</reference>
<name>A0A813J0P9_POLGL</name>